<organism evidence="2 3">
    <name type="scientific">Phialocephala subalpina</name>
    <dbReference type="NCBI Taxonomy" id="576137"/>
    <lineage>
        <taxon>Eukaryota</taxon>
        <taxon>Fungi</taxon>
        <taxon>Dikarya</taxon>
        <taxon>Ascomycota</taxon>
        <taxon>Pezizomycotina</taxon>
        <taxon>Leotiomycetes</taxon>
        <taxon>Helotiales</taxon>
        <taxon>Mollisiaceae</taxon>
        <taxon>Phialocephala</taxon>
        <taxon>Phialocephala fortinii species complex</taxon>
    </lineage>
</organism>
<proteinExistence type="predicted"/>
<dbReference type="Proteomes" id="UP000184330">
    <property type="component" value="Unassembled WGS sequence"/>
</dbReference>
<gene>
    <name evidence="2" type="ORF">PAC_13066</name>
</gene>
<evidence type="ECO:0000313" key="2">
    <source>
        <dbReference type="EMBL" id="CZR63169.1"/>
    </source>
</evidence>
<dbReference type="AlphaFoldDB" id="A0A1L7XDP6"/>
<feature type="compositionally biased region" description="Polar residues" evidence="1">
    <location>
        <begin position="252"/>
        <end position="268"/>
    </location>
</feature>
<sequence length="318" mass="34915">MSSMDTATSKGADMPIGAEIGNMLQAMSEDVSLLHTLAPPDAIGDITMLSPDPRYKNRDMVDTKPYNDSLVDIQTLEIEAYPNDQAIADVLVKVADQNHSTYEQMRSSSAQQPWTPRAATDNFQGSRNEIAMSAFQYGSTDESLVDVSLTQMSPSLQRYDNEPGHLDSQFHLAFEHQSRPVHGVDVLYDASYPQGFQAPSSDFDDIATASNLSFGFEAVSRSVSNSHLYLAPSEATLHGSFAGTPQLLGESLSPTQASTARQSSSELGTVNGRLGRNDESWKRDSTWPFNANMSEGIYMVEDVEDMVKNDWNSYPSMK</sequence>
<evidence type="ECO:0000256" key="1">
    <source>
        <dbReference type="SAM" id="MobiDB-lite"/>
    </source>
</evidence>
<dbReference type="OrthoDB" id="10501290at2759"/>
<reference evidence="2 3" key="1">
    <citation type="submission" date="2016-03" db="EMBL/GenBank/DDBJ databases">
        <authorList>
            <person name="Ploux O."/>
        </authorList>
    </citation>
    <scope>NUCLEOTIDE SEQUENCE [LARGE SCALE GENOMIC DNA]</scope>
    <source>
        <strain evidence="2 3">UAMH 11012</strain>
    </source>
</reference>
<protein>
    <submittedName>
        <fullName evidence="2">Uncharacterized protein</fullName>
    </submittedName>
</protein>
<dbReference type="EMBL" id="FJOG01000023">
    <property type="protein sequence ID" value="CZR63169.1"/>
    <property type="molecule type" value="Genomic_DNA"/>
</dbReference>
<name>A0A1L7XDP6_9HELO</name>
<keyword evidence="3" id="KW-1185">Reference proteome</keyword>
<evidence type="ECO:0000313" key="3">
    <source>
        <dbReference type="Proteomes" id="UP000184330"/>
    </source>
</evidence>
<accession>A0A1L7XDP6</accession>
<feature type="region of interest" description="Disordered" evidence="1">
    <location>
        <begin position="247"/>
        <end position="281"/>
    </location>
</feature>